<gene>
    <name evidence="1" type="ORF">POCULU_LOCUS11241</name>
</gene>
<dbReference type="SUPFAM" id="SSF53474">
    <property type="entry name" value="alpha/beta-Hydrolases"/>
    <property type="match status" value="1"/>
</dbReference>
<feature type="non-terminal residue" evidence="1">
    <location>
        <position position="1"/>
    </location>
</feature>
<feature type="non-terminal residue" evidence="1">
    <location>
        <position position="99"/>
    </location>
</feature>
<organism evidence="1 2">
    <name type="scientific">Paraglomus occultum</name>
    <dbReference type="NCBI Taxonomy" id="144539"/>
    <lineage>
        <taxon>Eukaryota</taxon>
        <taxon>Fungi</taxon>
        <taxon>Fungi incertae sedis</taxon>
        <taxon>Mucoromycota</taxon>
        <taxon>Glomeromycotina</taxon>
        <taxon>Glomeromycetes</taxon>
        <taxon>Paraglomerales</taxon>
        <taxon>Paraglomeraceae</taxon>
        <taxon>Paraglomus</taxon>
    </lineage>
</organism>
<dbReference type="AlphaFoldDB" id="A0A9N9EL66"/>
<dbReference type="OrthoDB" id="6495301at2759"/>
<sequence>TAYSLAWLIYLTWAKVDSLADFPYDPKRVLKVDYALLQLTWGFLTYLPLAAEENIFYGSQHESNRLDVYKPDEVTQYSTAGGRKLSPVVVFVHGGGWCT</sequence>
<comment type="caution">
    <text evidence="1">The sequence shown here is derived from an EMBL/GenBank/DDBJ whole genome shotgun (WGS) entry which is preliminary data.</text>
</comment>
<dbReference type="Proteomes" id="UP000789572">
    <property type="component" value="Unassembled WGS sequence"/>
</dbReference>
<dbReference type="Gene3D" id="3.40.50.1820">
    <property type="entry name" value="alpha/beta hydrolase"/>
    <property type="match status" value="1"/>
</dbReference>
<reference evidence="1" key="1">
    <citation type="submission" date="2021-06" db="EMBL/GenBank/DDBJ databases">
        <authorList>
            <person name="Kallberg Y."/>
            <person name="Tangrot J."/>
            <person name="Rosling A."/>
        </authorList>
    </citation>
    <scope>NUCLEOTIDE SEQUENCE</scope>
    <source>
        <strain evidence="1">IA702</strain>
    </source>
</reference>
<name>A0A9N9EL66_9GLOM</name>
<protein>
    <submittedName>
        <fullName evidence="1">2515_t:CDS:1</fullName>
    </submittedName>
</protein>
<keyword evidence="2" id="KW-1185">Reference proteome</keyword>
<accession>A0A9N9EL66</accession>
<dbReference type="InterPro" id="IPR029058">
    <property type="entry name" value="AB_hydrolase_fold"/>
</dbReference>
<evidence type="ECO:0000313" key="2">
    <source>
        <dbReference type="Proteomes" id="UP000789572"/>
    </source>
</evidence>
<dbReference type="EMBL" id="CAJVPJ010007554">
    <property type="protein sequence ID" value="CAG8676158.1"/>
    <property type="molecule type" value="Genomic_DNA"/>
</dbReference>
<evidence type="ECO:0000313" key="1">
    <source>
        <dbReference type="EMBL" id="CAG8676158.1"/>
    </source>
</evidence>
<proteinExistence type="predicted"/>